<evidence type="ECO:0000259" key="3">
    <source>
        <dbReference type="PROSITE" id="PS50245"/>
    </source>
</evidence>
<feature type="region of interest" description="Disordered" evidence="2">
    <location>
        <begin position="777"/>
        <end position="805"/>
    </location>
</feature>
<dbReference type="InterPro" id="IPR000938">
    <property type="entry name" value="CAP-Gly_domain"/>
</dbReference>
<dbReference type="Pfam" id="PF01302">
    <property type="entry name" value="CAP_GLY"/>
    <property type="match status" value="1"/>
</dbReference>
<dbReference type="PROSITE" id="PS00845">
    <property type="entry name" value="CAP_GLY_1"/>
    <property type="match status" value="1"/>
</dbReference>
<feature type="region of interest" description="Disordered" evidence="2">
    <location>
        <begin position="16"/>
        <end position="85"/>
    </location>
</feature>
<dbReference type="EMBL" id="JBANRG010000084">
    <property type="protein sequence ID" value="KAK7437579.1"/>
    <property type="molecule type" value="Genomic_DNA"/>
</dbReference>
<dbReference type="InterPro" id="IPR036859">
    <property type="entry name" value="CAP-Gly_dom_sf"/>
</dbReference>
<evidence type="ECO:0000313" key="4">
    <source>
        <dbReference type="EMBL" id="KAK7437579.1"/>
    </source>
</evidence>
<reference evidence="4 5" key="1">
    <citation type="submission" date="2024-01" db="EMBL/GenBank/DDBJ databases">
        <title>A draft genome for the cacao thread blight pathogen Marasmiellus scandens.</title>
        <authorList>
            <person name="Baruah I.K."/>
            <person name="Leung J."/>
            <person name="Bukari Y."/>
            <person name="Amoako-Attah I."/>
            <person name="Meinhardt L.W."/>
            <person name="Bailey B.A."/>
            <person name="Cohen S.P."/>
        </authorList>
    </citation>
    <scope>NUCLEOTIDE SEQUENCE [LARGE SCALE GENOMIC DNA]</scope>
    <source>
        <strain evidence="4 5">GH-19</strain>
    </source>
</reference>
<comment type="caution">
    <text evidence="4">The sequence shown here is derived from an EMBL/GenBank/DDBJ whole genome shotgun (WGS) entry which is preliminary data.</text>
</comment>
<proteinExistence type="predicted"/>
<feature type="compositionally biased region" description="Low complexity" evidence="2">
    <location>
        <begin position="230"/>
        <end position="249"/>
    </location>
</feature>
<feature type="region of interest" description="Disordered" evidence="2">
    <location>
        <begin position="206"/>
        <end position="271"/>
    </location>
</feature>
<evidence type="ECO:0000313" key="5">
    <source>
        <dbReference type="Proteomes" id="UP001498398"/>
    </source>
</evidence>
<feature type="compositionally biased region" description="Low complexity" evidence="2">
    <location>
        <begin position="607"/>
        <end position="618"/>
    </location>
</feature>
<feature type="region of interest" description="Disordered" evidence="2">
    <location>
        <begin position="374"/>
        <end position="556"/>
    </location>
</feature>
<dbReference type="SUPFAM" id="SSF74924">
    <property type="entry name" value="Cap-Gly domain"/>
    <property type="match status" value="1"/>
</dbReference>
<dbReference type="SMART" id="SM01052">
    <property type="entry name" value="CAP_GLY"/>
    <property type="match status" value="1"/>
</dbReference>
<feature type="compositionally biased region" description="Polar residues" evidence="2">
    <location>
        <begin position="443"/>
        <end position="454"/>
    </location>
</feature>
<organism evidence="4 5">
    <name type="scientific">Marasmiellus scandens</name>
    <dbReference type="NCBI Taxonomy" id="2682957"/>
    <lineage>
        <taxon>Eukaryota</taxon>
        <taxon>Fungi</taxon>
        <taxon>Dikarya</taxon>
        <taxon>Basidiomycota</taxon>
        <taxon>Agaricomycotina</taxon>
        <taxon>Agaricomycetes</taxon>
        <taxon>Agaricomycetidae</taxon>
        <taxon>Agaricales</taxon>
        <taxon>Marasmiineae</taxon>
        <taxon>Omphalotaceae</taxon>
        <taxon>Marasmiellus</taxon>
    </lineage>
</organism>
<feature type="compositionally biased region" description="Low complexity" evidence="2">
    <location>
        <begin position="427"/>
        <end position="438"/>
    </location>
</feature>
<accession>A0ABR1ITE1</accession>
<evidence type="ECO:0000256" key="1">
    <source>
        <dbReference type="SAM" id="Coils"/>
    </source>
</evidence>
<feature type="compositionally biased region" description="Polar residues" evidence="2">
    <location>
        <begin position="256"/>
        <end position="265"/>
    </location>
</feature>
<dbReference type="PROSITE" id="PS50245">
    <property type="entry name" value="CAP_GLY_2"/>
    <property type="match status" value="1"/>
</dbReference>
<evidence type="ECO:0000256" key="2">
    <source>
        <dbReference type="SAM" id="MobiDB-lite"/>
    </source>
</evidence>
<keyword evidence="1" id="KW-0175">Coiled coil</keyword>
<dbReference type="Proteomes" id="UP001498398">
    <property type="component" value="Unassembled WGS sequence"/>
</dbReference>
<keyword evidence="5" id="KW-1185">Reference proteome</keyword>
<feature type="coiled-coil region" evidence="1">
    <location>
        <begin position="666"/>
        <end position="767"/>
    </location>
</feature>
<feature type="compositionally biased region" description="Polar residues" evidence="2">
    <location>
        <begin position="34"/>
        <end position="72"/>
    </location>
</feature>
<feature type="domain" description="CAP-Gly" evidence="3">
    <location>
        <begin position="129"/>
        <end position="174"/>
    </location>
</feature>
<name>A0ABR1ITE1_9AGAR</name>
<dbReference type="Gene3D" id="2.30.30.190">
    <property type="entry name" value="CAP Gly-rich-like domain"/>
    <property type="match status" value="1"/>
</dbReference>
<protein>
    <recommendedName>
        <fullName evidence="3">CAP-Gly domain-containing protein</fullName>
    </recommendedName>
</protein>
<feature type="coiled-coil region" evidence="1">
    <location>
        <begin position="884"/>
        <end position="957"/>
    </location>
</feature>
<sequence length="957" mass="104718">MPDLSDISLKALGLNSPKASFSEGSQKRRFSFKSKPTNDTGKVDSSSGHESNVLLSRSKSCSSGLIKSTTRGQSDDTIRAPKKSPRTASFASFGLVSTVQSNKTTNGTTIGDLVHIESLGVEGILRYLGPVEGRKGTWAGVELVGDSVGKGKNDGSVAGKRYFSCERDCGVFVSATRLSSLESRFSPTASSVSSIEQTSLSAFSDSLPRHKLRGDGSASSSRVLPHVNGRNTSTSTTSVRSPPSPATRTARLRPLSRSQTQSRVQSIPERRKSGIELGLPVPVPRPLFLSSNSSGIVADAGISEAESSDAGLSLEGRAEIAGSGTFGCSTSPTQSDDSSFSQLGCTRRTTALDTKELEARSRALQERIASLIGVPTRTLPSPPSMQPASSLHRTKSASPPCSPPPSLIKGSQPQTRLQRMDSPPSPRRTYSYSSTYTRKVLSAPSSPTKPSRPQLQARIQPKSEYQRRTKSHSTHLSSSSVSSSLEPYTRATAPLKSVGPSASSSSRRQLGEQASPDPSSPRSYLRIHTDTSPPSSFVPLHKRSGSRPKVVSRGYDSSIDENEWLSRDGPRSFSPVNMDSIGLDAETSVQKEGKVVRELKENRLPVSSRSTTTASLSSNADSELSVSGEHGSRNGEGKCVYIEKEIQTEEEPVPESRHVVDSLGSEERTKAQVSSMQVEIDTLNAELDSLRSMLKDKNRETEEKDRVLATERAEFEALNARVEELTLAGRETIALYEGKLQDAEGTRWELERRVRELELEQERTLRERDIDEYVLETGGRSDGENSRRSSITLDSGFGSDDLGNGDTSRLEEVAFGDEEDLTLSKYLDKAHTHHHRYQSASEIDHSTLLEQISHLTRKVSSLEDLVEDQRSSFDKEEGLFQARLIEYQENEVRLKRQLAELREEMMVERERGDIEEERFKVRLGETEEALTECRRALEEARGEVEMLKGELANVDGL</sequence>
<feature type="region of interest" description="Disordered" evidence="2">
    <location>
        <begin position="603"/>
        <end position="635"/>
    </location>
</feature>
<feature type="compositionally biased region" description="Low complexity" evidence="2">
    <location>
        <begin position="474"/>
        <end position="485"/>
    </location>
</feature>
<gene>
    <name evidence="4" type="ORF">VKT23_018477</name>
</gene>